<evidence type="ECO:0000313" key="4">
    <source>
        <dbReference type="EMBL" id="MBU3159037.1"/>
    </source>
</evidence>
<feature type="compositionally biased region" description="Low complexity" evidence="2">
    <location>
        <begin position="380"/>
        <end position="392"/>
    </location>
</feature>
<feature type="compositionally biased region" description="Low complexity" evidence="2">
    <location>
        <begin position="547"/>
        <end position="559"/>
    </location>
</feature>
<dbReference type="Pfam" id="PF02120">
    <property type="entry name" value="Flg_hook"/>
    <property type="match status" value="1"/>
</dbReference>
<keyword evidence="4" id="KW-0969">Cilium</keyword>
<organism evidence="4 5">
    <name type="scientific">Clostridium frigoris</name>
    <dbReference type="NCBI Taxonomy" id="205327"/>
    <lineage>
        <taxon>Bacteria</taxon>
        <taxon>Bacillati</taxon>
        <taxon>Bacillota</taxon>
        <taxon>Clostridia</taxon>
        <taxon>Eubacteriales</taxon>
        <taxon>Clostridiaceae</taxon>
        <taxon>Clostridium</taxon>
    </lineage>
</organism>
<keyword evidence="5" id="KW-1185">Reference proteome</keyword>
<evidence type="ECO:0000256" key="1">
    <source>
        <dbReference type="SAM" id="Coils"/>
    </source>
</evidence>
<feature type="compositionally biased region" description="Polar residues" evidence="2">
    <location>
        <begin position="1"/>
        <end position="15"/>
    </location>
</feature>
<dbReference type="RefSeq" id="WP_216146240.1">
    <property type="nucleotide sequence ID" value="NZ_JAHLDV010000006.1"/>
</dbReference>
<keyword evidence="4" id="KW-0966">Cell projection</keyword>
<dbReference type="EMBL" id="JAHLDV010000006">
    <property type="protein sequence ID" value="MBU3159037.1"/>
    <property type="molecule type" value="Genomic_DNA"/>
</dbReference>
<feature type="coiled-coil region" evidence="1">
    <location>
        <begin position="504"/>
        <end position="531"/>
    </location>
</feature>
<feature type="compositionally biased region" description="Basic and acidic residues" evidence="2">
    <location>
        <begin position="23"/>
        <end position="37"/>
    </location>
</feature>
<feature type="region of interest" description="Disordered" evidence="2">
    <location>
        <begin position="547"/>
        <end position="567"/>
    </location>
</feature>
<dbReference type="Proteomes" id="UP000776252">
    <property type="component" value="Unassembled WGS sequence"/>
</dbReference>
<feature type="compositionally biased region" description="Basic and acidic residues" evidence="2">
    <location>
        <begin position="393"/>
        <end position="406"/>
    </location>
</feature>
<feature type="compositionally biased region" description="Basic and acidic residues" evidence="2">
    <location>
        <begin position="46"/>
        <end position="88"/>
    </location>
</feature>
<evidence type="ECO:0000259" key="3">
    <source>
        <dbReference type="Pfam" id="PF02120"/>
    </source>
</evidence>
<sequence>MNVNNNVITYTTPTKIDTPKQPVKKEEFKKALEDQTLKSKSSQNDDVNKANNKEENLDETTNKNPDKVDKEKQKDAASKTTLEEDTKKSLVSVDTSDKDIEEINNAIKKITELLNQNIKNSSEESLNTDITTDEMAQIQKLLESLTTMLQTTDKTSETKTLITQLNSIDLEGLMGKGKLTSEAKSTLKNNLNKMMPLLEQSLGKSSGEDDSKIINVIKKIRNVLKQDIKNTSSDSTSADKSTDQMAQIQQLVQSLATMIQSINKTTTKTTTTKTSGTELNSINLEELIGVEKLTPETKSTLKNSLSEIVSLLENSKGNSKATPEILSMIQKLTTQVKEIKSDLNLLKVPTSETNSDNSEEKSIKDNLIKMVKSQNTKSTSESISKNQNQSSSDNKKDKKSSGNSSSEEKFLNKLLSADKDDVKISKVVNFMNQFQTVKTLDTTKVLSANLVVNKNNLEADVIKSVKFMEVNNIKDLTVKMNPRELGEITIKLTMESGIMKASILAQNKETYNLLNNNFQDIQDRLKNMDIKIQSLDINVYEDSTYFNKNSSGNNNNNNGKQDKNTKTNVDIDDDVAISSNYAIEDNQVNKFV</sequence>
<feature type="domain" description="Flagellar hook-length control protein-like C-terminal" evidence="3">
    <location>
        <begin position="464"/>
        <end position="544"/>
    </location>
</feature>
<proteinExistence type="predicted"/>
<protein>
    <submittedName>
        <fullName evidence="4">Flagellar hook-length control protein FliK</fullName>
    </submittedName>
</protein>
<feature type="region of interest" description="Disordered" evidence="2">
    <location>
        <begin position="373"/>
        <end position="406"/>
    </location>
</feature>
<reference evidence="4 5" key="1">
    <citation type="submission" date="2021-06" db="EMBL/GenBank/DDBJ databases">
        <title>Clostridia strains as spoilage organisms.</title>
        <authorList>
            <person name="Wambui J."/>
            <person name="Stephan R."/>
            <person name="Stevens M.J.A."/>
        </authorList>
    </citation>
    <scope>NUCLEOTIDE SEQUENCE [LARGE SCALE GENOMIC DNA]</scope>
    <source>
        <strain evidence="4 5">DSM 14204</strain>
    </source>
</reference>
<feature type="region of interest" description="Disordered" evidence="2">
    <location>
        <begin position="1"/>
        <end position="93"/>
    </location>
</feature>
<evidence type="ECO:0000256" key="2">
    <source>
        <dbReference type="SAM" id="MobiDB-lite"/>
    </source>
</evidence>
<name>A0ABS6BQH6_9CLOT</name>
<gene>
    <name evidence="4" type="ORF">KPL37_04600</name>
</gene>
<keyword evidence="4" id="KW-0282">Flagellum</keyword>
<evidence type="ECO:0000313" key="5">
    <source>
        <dbReference type="Proteomes" id="UP000776252"/>
    </source>
</evidence>
<dbReference type="InterPro" id="IPR021136">
    <property type="entry name" value="Flagellar_hook_control-like_C"/>
</dbReference>
<keyword evidence="1" id="KW-0175">Coiled coil</keyword>
<accession>A0ABS6BQH6</accession>
<comment type="caution">
    <text evidence="4">The sequence shown here is derived from an EMBL/GenBank/DDBJ whole genome shotgun (WGS) entry which is preliminary data.</text>
</comment>
<dbReference type="CDD" id="cd17470">
    <property type="entry name" value="T3SS_Flik_C"/>
    <property type="match status" value="1"/>
</dbReference>